<dbReference type="RefSeq" id="WP_255027874.1">
    <property type="nucleotide sequence ID" value="NZ_JANDHW010000011.1"/>
</dbReference>
<comment type="caution">
    <text evidence="2">The sequence shown here is derived from an EMBL/GenBank/DDBJ whole genome shotgun (WGS) entry which is preliminary data.</text>
</comment>
<proteinExistence type="predicted"/>
<dbReference type="InterPro" id="IPR003772">
    <property type="entry name" value="YceD"/>
</dbReference>
<reference evidence="2 3" key="1">
    <citation type="submission" date="2022-07" db="EMBL/GenBank/DDBJ databases">
        <title>Fecal culturing of patients with breast cancer.</title>
        <authorList>
            <person name="Teng N.M.Y."/>
            <person name="Kiu R."/>
            <person name="Evans R."/>
            <person name="Baker D.J."/>
            <person name="Zenner C."/>
            <person name="Robinson S.D."/>
            <person name="Hall L.J."/>
        </authorList>
    </citation>
    <scope>NUCLEOTIDE SEQUENCE [LARGE SCALE GENOMIC DNA]</scope>
    <source>
        <strain evidence="2 3">LH1063</strain>
    </source>
</reference>
<dbReference type="EMBL" id="JANDHW010000011">
    <property type="protein sequence ID" value="MCP9612547.1"/>
    <property type="molecule type" value="Genomic_DNA"/>
</dbReference>
<gene>
    <name evidence="2" type="ORF">NMU02_10630</name>
</gene>
<accession>A0ABT1MIW8</accession>
<protein>
    <submittedName>
        <fullName evidence="2">DUF177 domain-containing protein</fullName>
    </submittedName>
</protein>
<evidence type="ECO:0000313" key="3">
    <source>
        <dbReference type="Proteomes" id="UP001205603"/>
    </source>
</evidence>
<sequence>MGKFDLYKIPLKSLSEGTQKYEYQLDDQFFRNIDSPEVQKGKVNVILTVKKSVNTFELNFEIEGVIQIPCDRCLDYMDQPVSTHERIFVKFGKEYSEENDDIVIIPETEGEINVAWFLYEFIALTIPLKHVHPAGKCNKTMSSKLKKHTTRSVDDEEDEEVGDSLFEEGEEDIPDDDKTDPRWDELKKLIDNN</sequence>
<keyword evidence="3" id="KW-1185">Reference proteome</keyword>
<dbReference type="Proteomes" id="UP001205603">
    <property type="component" value="Unassembled WGS sequence"/>
</dbReference>
<feature type="compositionally biased region" description="Acidic residues" evidence="1">
    <location>
        <begin position="154"/>
        <end position="178"/>
    </location>
</feature>
<organism evidence="2 3">
    <name type="scientific">Coprobacter tertius</name>
    <dbReference type="NCBI Taxonomy" id="2944915"/>
    <lineage>
        <taxon>Bacteria</taxon>
        <taxon>Pseudomonadati</taxon>
        <taxon>Bacteroidota</taxon>
        <taxon>Bacteroidia</taxon>
        <taxon>Bacteroidales</taxon>
        <taxon>Barnesiellaceae</taxon>
        <taxon>Coprobacter</taxon>
    </lineage>
</organism>
<name>A0ABT1MIW8_9BACT</name>
<dbReference type="Pfam" id="PF02620">
    <property type="entry name" value="YceD"/>
    <property type="match status" value="1"/>
</dbReference>
<feature type="region of interest" description="Disordered" evidence="1">
    <location>
        <begin position="145"/>
        <end position="185"/>
    </location>
</feature>
<evidence type="ECO:0000313" key="2">
    <source>
        <dbReference type="EMBL" id="MCP9612547.1"/>
    </source>
</evidence>
<evidence type="ECO:0000256" key="1">
    <source>
        <dbReference type="SAM" id="MobiDB-lite"/>
    </source>
</evidence>